<evidence type="ECO:0000313" key="1">
    <source>
        <dbReference type="EMBL" id="ADM96607.1"/>
    </source>
</evidence>
<dbReference type="EMBL" id="CP002038">
    <property type="protein sequence ID" value="ADM96607.1"/>
    <property type="molecule type" value="Genomic_DNA"/>
</dbReference>
<protein>
    <submittedName>
        <fullName evidence="1">Uncharacterized protein</fullName>
    </submittedName>
</protein>
<dbReference type="Proteomes" id="UP000006859">
    <property type="component" value="Chromosome"/>
</dbReference>
<gene>
    <name evidence="1" type="ordered locus">Dda3937_04451</name>
</gene>
<organism evidence="1 2">
    <name type="scientific">Dickeya dadantii (strain 3937)</name>
    <name type="common">Erwinia chrysanthemi (strain 3937)</name>
    <dbReference type="NCBI Taxonomy" id="198628"/>
    <lineage>
        <taxon>Bacteria</taxon>
        <taxon>Pseudomonadati</taxon>
        <taxon>Pseudomonadota</taxon>
        <taxon>Gammaproteobacteria</taxon>
        <taxon>Enterobacterales</taxon>
        <taxon>Pectobacteriaceae</taxon>
        <taxon>Dickeya</taxon>
    </lineage>
</organism>
<reference evidence="1 2" key="1">
    <citation type="journal article" date="2011" name="J. Bacteriol.">
        <title>Genome sequence of the plant-pathogenic bacterium Dickeya dadantii 3937.</title>
        <authorList>
            <person name="Glasner J.D."/>
            <person name="Yang C.H."/>
            <person name="Reverchon S."/>
            <person name="Hugouvieux-Cotte-Pattat N."/>
            <person name="Condemine G."/>
            <person name="Bohin J.P."/>
            <person name="Van Gijsegem F."/>
            <person name="Yang S."/>
            <person name="Franza T."/>
            <person name="Expert D."/>
            <person name="Plunkett G. III"/>
            <person name="San Francisco M.J."/>
            <person name="Charkowski A.O."/>
            <person name="Py B."/>
            <person name="Bell K."/>
            <person name="Rauscher L."/>
            <person name="Rodriguez-Palenzuela P."/>
            <person name="Toussaint A."/>
            <person name="Holeva M.C."/>
            <person name="He S.Y."/>
            <person name="Douet V."/>
            <person name="Boccara M."/>
            <person name="Blanco C."/>
            <person name="Toth I."/>
            <person name="Anderson B.D."/>
            <person name="Biehl B.S."/>
            <person name="Mau B."/>
            <person name="Flynn S.M."/>
            <person name="Barras F."/>
            <person name="Lindeberg M."/>
            <person name="Birch P.R."/>
            <person name="Tsuyumu S."/>
            <person name="Shi X."/>
            <person name="Hibbing M."/>
            <person name="Yap M.N."/>
            <person name="Carpentier M."/>
            <person name="Dassa E."/>
            <person name="Umehara M."/>
            <person name="Kim J.F."/>
            <person name="Rusch M."/>
            <person name="Soni P."/>
            <person name="Mayhew G.F."/>
            <person name="Fouts D.E."/>
            <person name="Gill S.R."/>
            <person name="Blattner F.R."/>
            <person name="Keen N.T."/>
            <person name="Perna N.T."/>
        </authorList>
    </citation>
    <scope>NUCLEOTIDE SEQUENCE [LARGE SCALE GENOMIC DNA]</scope>
    <source>
        <strain evidence="1 2">3937</strain>
    </source>
</reference>
<accession>E0SI93</accession>
<proteinExistence type="predicted"/>
<keyword evidence="2" id="KW-1185">Reference proteome</keyword>
<dbReference type="STRING" id="198628.Dda3937_04451"/>
<sequence>MRSPAVVELLAVPFFLLLLPDMAVSRFPVICPDEFMKPVAERFKLMHSETGFSFCERKKYESITRRVFMGRCGSGASTGRRLE</sequence>
<name>E0SI93_DICD3</name>
<dbReference type="HOGENOM" id="CLU_2537167_0_0_6"/>
<dbReference type="AlphaFoldDB" id="E0SI93"/>
<evidence type="ECO:0000313" key="2">
    <source>
        <dbReference type="Proteomes" id="UP000006859"/>
    </source>
</evidence>
<dbReference type="KEGG" id="ddd:Dda3937_04451"/>